<gene>
    <name evidence="1" type="ORF">OGATHE_006769</name>
</gene>
<reference evidence="1" key="2">
    <citation type="submission" date="2021-01" db="EMBL/GenBank/DDBJ databases">
        <authorList>
            <person name="Schikora-Tamarit M.A."/>
        </authorList>
    </citation>
    <scope>NUCLEOTIDE SEQUENCE</scope>
    <source>
        <strain evidence="1">NCAIM Y.01608</strain>
    </source>
</reference>
<comment type="caution">
    <text evidence="1">The sequence shown here is derived from an EMBL/GenBank/DDBJ whole genome shotgun (WGS) entry which is preliminary data.</text>
</comment>
<sequence length="119" mass="12778">MSFKVASSFPSIHLISPLYGGKRLIPVDRLVVMAIFPHWSSSSLVTLNQATSIAEDLQTPSRLTSLQLQAPAATITRSAAIVDPSTNLTPSALHDPGAYTMESTSLKINLTLPYILARS</sequence>
<reference evidence="1" key="1">
    <citation type="journal article" date="2021" name="Open Biol.">
        <title>Shared evolutionary footprints suggest mitochondrial oxidative damage underlies multiple complex I losses in fungi.</title>
        <authorList>
            <person name="Schikora-Tamarit M.A."/>
            <person name="Marcet-Houben M."/>
            <person name="Nosek J."/>
            <person name="Gabaldon T."/>
        </authorList>
    </citation>
    <scope>NUCLEOTIDE SEQUENCE</scope>
    <source>
        <strain evidence="1">NCAIM Y.01608</strain>
    </source>
</reference>
<proteinExistence type="predicted"/>
<keyword evidence="2" id="KW-1185">Reference proteome</keyword>
<organism evidence="1 2">
    <name type="scientific">Ogataea polymorpha</name>
    <dbReference type="NCBI Taxonomy" id="460523"/>
    <lineage>
        <taxon>Eukaryota</taxon>
        <taxon>Fungi</taxon>
        <taxon>Dikarya</taxon>
        <taxon>Ascomycota</taxon>
        <taxon>Saccharomycotina</taxon>
        <taxon>Pichiomycetes</taxon>
        <taxon>Pichiales</taxon>
        <taxon>Pichiaceae</taxon>
        <taxon>Ogataea</taxon>
    </lineage>
</organism>
<dbReference type="EMBL" id="JAEUBD010001571">
    <property type="protein sequence ID" value="KAH3659043.1"/>
    <property type="molecule type" value="Genomic_DNA"/>
</dbReference>
<accession>A0A9P8SXG0</accession>
<dbReference type="AlphaFoldDB" id="A0A9P8SXG0"/>
<evidence type="ECO:0000313" key="2">
    <source>
        <dbReference type="Proteomes" id="UP000788993"/>
    </source>
</evidence>
<protein>
    <submittedName>
        <fullName evidence="1">Uncharacterized protein</fullName>
    </submittedName>
</protein>
<name>A0A9P8SXG0_9ASCO</name>
<dbReference type="Proteomes" id="UP000788993">
    <property type="component" value="Unassembled WGS sequence"/>
</dbReference>
<evidence type="ECO:0000313" key="1">
    <source>
        <dbReference type="EMBL" id="KAH3659043.1"/>
    </source>
</evidence>